<accession>A0ABQ9T2E0</accession>
<dbReference type="Proteomes" id="UP001241169">
    <property type="component" value="Unassembled WGS sequence"/>
</dbReference>
<evidence type="ECO:0000313" key="2">
    <source>
        <dbReference type="EMBL" id="KAK1545331.1"/>
    </source>
</evidence>
<reference evidence="2 3" key="1">
    <citation type="submission" date="2016-10" db="EMBL/GenBank/DDBJ databases">
        <title>The genome sequence of Colletotrichum fioriniae PJ7.</title>
        <authorList>
            <person name="Baroncelli R."/>
        </authorList>
    </citation>
    <scope>NUCLEOTIDE SEQUENCE [LARGE SCALE GENOMIC DNA]</scope>
    <source>
        <strain evidence="2 3">IMI 384185</strain>
    </source>
</reference>
<keyword evidence="3" id="KW-1185">Reference proteome</keyword>
<protein>
    <submittedName>
        <fullName evidence="2">Uncharacterized protein</fullName>
    </submittedName>
</protein>
<dbReference type="GeneID" id="85371019"/>
<organism evidence="2 3">
    <name type="scientific">Colletotrichum paranaense</name>
    <dbReference type="NCBI Taxonomy" id="1914294"/>
    <lineage>
        <taxon>Eukaryota</taxon>
        <taxon>Fungi</taxon>
        <taxon>Dikarya</taxon>
        <taxon>Ascomycota</taxon>
        <taxon>Pezizomycotina</taxon>
        <taxon>Sordariomycetes</taxon>
        <taxon>Hypocreomycetidae</taxon>
        <taxon>Glomerellales</taxon>
        <taxon>Glomerellaceae</taxon>
        <taxon>Colletotrichum</taxon>
        <taxon>Colletotrichum acutatum species complex</taxon>
    </lineage>
</organism>
<evidence type="ECO:0000256" key="1">
    <source>
        <dbReference type="SAM" id="MobiDB-lite"/>
    </source>
</evidence>
<proteinExistence type="predicted"/>
<evidence type="ECO:0000313" key="3">
    <source>
        <dbReference type="Proteomes" id="UP001241169"/>
    </source>
</evidence>
<comment type="caution">
    <text evidence="2">The sequence shown here is derived from an EMBL/GenBank/DDBJ whole genome shotgun (WGS) entry which is preliminary data.</text>
</comment>
<sequence>MTAMPALSRLRPSPILTTQQLYSRPAKRTPKVRPSNAPPGPQDPTQSSSRSPQLQRHNGSLPPGAPWASELENGTPKIVWNLPSAGA</sequence>
<name>A0ABQ9T2E0_9PEZI</name>
<dbReference type="EMBL" id="MOPA01000002">
    <property type="protein sequence ID" value="KAK1545331.1"/>
    <property type="molecule type" value="Genomic_DNA"/>
</dbReference>
<dbReference type="RefSeq" id="XP_060354448.1">
    <property type="nucleotide sequence ID" value="XM_060487120.1"/>
</dbReference>
<gene>
    <name evidence="2" type="ORF">CPAR01_02833</name>
</gene>
<feature type="region of interest" description="Disordered" evidence="1">
    <location>
        <begin position="1"/>
        <end position="87"/>
    </location>
</feature>
<feature type="compositionally biased region" description="Polar residues" evidence="1">
    <location>
        <begin position="43"/>
        <end position="58"/>
    </location>
</feature>